<comment type="caution">
    <text evidence="8">The sequence shown here is derived from an EMBL/GenBank/DDBJ whole genome shotgun (WGS) entry which is preliminary data.</text>
</comment>
<evidence type="ECO:0000313" key="8">
    <source>
        <dbReference type="EMBL" id="GGM98988.1"/>
    </source>
</evidence>
<evidence type="ECO:0000256" key="4">
    <source>
        <dbReference type="ARBA" id="ARBA00023027"/>
    </source>
</evidence>
<keyword evidence="9" id="KW-1185">Reference proteome</keyword>
<proteinExistence type="inferred from homology"/>
<accession>A0ABQ2I307</accession>
<gene>
    <name evidence="8" type="ORF">GCM10010967_36200</name>
</gene>
<comment type="similarity">
    <text evidence="2">Belongs to the Gfo/Idh/MocA family. Glycosyl hydrolase 109 subfamily.</text>
</comment>
<dbReference type="GO" id="GO:0016787">
    <property type="term" value="F:hydrolase activity"/>
    <property type="evidence" value="ECO:0007669"/>
    <property type="project" value="UniProtKB-KW"/>
</dbReference>
<dbReference type="Gene3D" id="3.40.50.720">
    <property type="entry name" value="NAD(P)-binding Rossmann-like Domain"/>
    <property type="match status" value="1"/>
</dbReference>
<organism evidence="8 9">
    <name type="scientific">Dyadobacter beijingensis</name>
    <dbReference type="NCBI Taxonomy" id="365489"/>
    <lineage>
        <taxon>Bacteria</taxon>
        <taxon>Pseudomonadati</taxon>
        <taxon>Bacteroidota</taxon>
        <taxon>Cytophagia</taxon>
        <taxon>Cytophagales</taxon>
        <taxon>Spirosomataceae</taxon>
        <taxon>Dyadobacter</taxon>
    </lineage>
</organism>
<dbReference type="SUPFAM" id="SSF51735">
    <property type="entry name" value="NAD(P)-binding Rossmann-fold domains"/>
    <property type="match status" value="1"/>
</dbReference>
<dbReference type="EMBL" id="BMLI01000002">
    <property type="protein sequence ID" value="GGM98988.1"/>
    <property type="molecule type" value="Genomic_DNA"/>
</dbReference>
<keyword evidence="3 8" id="KW-0378">Hydrolase</keyword>
<dbReference type="RefSeq" id="WP_019940216.1">
    <property type="nucleotide sequence ID" value="NZ_BMLI01000002.1"/>
</dbReference>
<evidence type="ECO:0000313" key="9">
    <source>
        <dbReference type="Proteomes" id="UP000632339"/>
    </source>
</evidence>
<dbReference type="Gene3D" id="3.30.360.10">
    <property type="entry name" value="Dihydrodipicolinate Reductase, domain 2"/>
    <property type="match status" value="1"/>
</dbReference>
<feature type="domain" description="Gfo/Idh/MocA-like oxidoreductase N-terminal" evidence="6">
    <location>
        <begin position="69"/>
        <end position="194"/>
    </location>
</feature>
<comment type="cofactor">
    <cofactor evidence="1">
        <name>NAD(+)</name>
        <dbReference type="ChEBI" id="CHEBI:57540"/>
    </cofactor>
</comment>
<evidence type="ECO:0000256" key="3">
    <source>
        <dbReference type="ARBA" id="ARBA00022801"/>
    </source>
</evidence>
<evidence type="ECO:0000256" key="2">
    <source>
        <dbReference type="ARBA" id="ARBA00009329"/>
    </source>
</evidence>
<keyword evidence="4" id="KW-0520">NAD</keyword>
<dbReference type="InterPro" id="IPR000683">
    <property type="entry name" value="Gfo/Idh/MocA-like_OxRdtase_N"/>
</dbReference>
<protein>
    <submittedName>
        <fullName evidence="8">Glycosyl hydrolase family 109 protein 2</fullName>
    </submittedName>
</protein>
<dbReference type="Pfam" id="PF21252">
    <property type="entry name" value="Glyco_hydro_109_C"/>
    <property type="match status" value="1"/>
</dbReference>
<dbReference type="InterPro" id="IPR050463">
    <property type="entry name" value="Gfo/Idh/MocA_oxidrdct_glycsds"/>
</dbReference>
<dbReference type="InterPro" id="IPR006311">
    <property type="entry name" value="TAT_signal"/>
</dbReference>
<evidence type="ECO:0000256" key="1">
    <source>
        <dbReference type="ARBA" id="ARBA00001911"/>
    </source>
</evidence>
<evidence type="ECO:0000256" key="5">
    <source>
        <dbReference type="ARBA" id="ARBA00023295"/>
    </source>
</evidence>
<feature type="domain" description="Glycosyl hydrolase 109 C-terminal" evidence="7">
    <location>
        <begin position="205"/>
        <end position="362"/>
    </location>
</feature>
<dbReference type="PANTHER" id="PTHR43818">
    <property type="entry name" value="BCDNA.GH03377"/>
    <property type="match status" value="1"/>
</dbReference>
<dbReference type="Pfam" id="PF01408">
    <property type="entry name" value="GFO_IDH_MocA"/>
    <property type="match status" value="1"/>
</dbReference>
<sequence length="479" mass="53416">MHHDRRDFIKKAGFGVTSLGMAGMGINGSGTADFSSEVLSDRVGQHAGHRAGAQQFNMCNYAAPKLETVRIGFIGVGNRGMAAVERMNKIAGVEIKAVCDLRESKVNEAIQLTARNGHKPQGYHTDPNAWKKLCERTDLDLIYIVTPWALHTPMAVFAMNHGKHVCVEVPAAKTIDECWELVETSEKTRRHCMMTENCCYDFAELLTLNLARQGFFGEITHAEGAYIHNLQEYVFDKERFYQFWELKELSQRTGNLYPTHGLGPICQVMNINRGDAMDYLVSMSNNDFVMAGTARRLASSDADFKPFVGKPFNGMMNTSTIRTKKGKTIMVQFDVASPRPYSRIQLVSGTKGAALKYPEPARIAKGHEWLSPEEYQTLERQHTPPIVKKIGEAAKQVGGHGGMDFLMDWRTIDCLRNGLPLDQDVYDAALWSSVGPLSEWSVSHRSNSIDVPDFTRGAWKTNMPIDISMEKGGTTGVRL</sequence>
<dbReference type="InterPro" id="IPR036291">
    <property type="entry name" value="NAD(P)-bd_dom_sf"/>
</dbReference>
<keyword evidence="5" id="KW-0326">Glycosidase</keyword>
<reference evidence="9" key="1">
    <citation type="journal article" date="2019" name="Int. J. Syst. Evol. Microbiol.">
        <title>The Global Catalogue of Microorganisms (GCM) 10K type strain sequencing project: providing services to taxonomists for standard genome sequencing and annotation.</title>
        <authorList>
            <consortium name="The Broad Institute Genomics Platform"/>
            <consortium name="The Broad Institute Genome Sequencing Center for Infectious Disease"/>
            <person name="Wu L."/>
            <person name="Ma J."/>
        </authorList>
    </citation>
    <scope>NUCLEOTIDE SEQUENCE [LARGE SCALE GENOMIC DNA]</scope>
    <source>
        <strain evidence="9">CGMCC 1.6375</strain>
    </source>
</reference>
<name>A0ABQ2I307_9BACT</name>
<evidence type="ECO:0000259" key="6">
    <source>
        <dbReference type="Pfam" id="PF01408"/>
    </source>
</evidence>
<dbReference type="PANTHER" id="PTHR43818:SF1">
    <property type="entry name" value="GLYCOSYL HYDROLASE FAMILY 109 PROTEIN"/>
    <property type="match status" value="1"/>
</dbReference>
<dbReference type="Proteomes" id="UP000632339">
    <property type="component" value="Unassembled WGS sequence"/>
</dbReference>
<evidence type="ECO:0000259" key="7">
    <source>
        <dbReference type="Pfam" id="PF21252"/>
    </source>
</evidence>
<dbReference type="InterPro" id="IPR049303">
    <property type="entry name" value="Glyco_hydro_109_C"/>
</dbReference>
<dbReference type="PROSITE" id="PS51318">
    <property type="entry name" value="TAT"/>
    <property type="match status" value="1"/>
</dbReference>